<accession>A0A2T0ZQF1</accession>
<dbReference type="GO" id="GO:0030170">
    <property type="term" value="F:pyridoxal phosphate binding"/>
    <property type="evidence" value="ECO:0007669"/>
    <property type="project" value="InterPro"/>
</dbReference>
<dbReference type="OrthoDB" id="3224382at2"/>
<dbReference type="Gene3D" id="3.90.1150.10">
    <property type="entry name" value="Aspartate Aminotransferase, domain 1"/>
    <property type="match status" value="1"/>
</dbReference>
<dbReference type="InterPro" id="IPR004839">
    <property type="entry name" value="Aminotransferase_I/II_large"/>
</dbReference>
<dbReference type="InterPro" id="IPR015422">
    <property type="entry name" value="PyrdxlP-dep_Trfase_small"/>
</dbReference>
<reference evidence="7 8" key="1">
    <citation type="submission" date="2018-03" db="EMBL/GenBank/DDBJ databases">
        <title>Genomic Encyclopedia of Archaeal and Bacterial Type Strains, Phase II (KMG-II): from individual species to whole genera.</title>
        <authorList>
            <person name="Goeker M."/>
        </authorList>
    </citation>
    <scope>NUCLEOTIDE SEQUENCE [LARGE SCALE GENOMIC DNA]</scope>
    <source>
        <strain evidence="7 8">DSM 100065</strain>
    </source>
</reference>
<dbReference type="AlphaFoldDB" id="A0A2T0ZQF1"/>
<evidence type="ECO:0000256" key="5">
    <source>
        <dbReference type="ARBA" id="ARBA00037974"/>
    </source>
</evidence>
<dbReference type="Proteomes" id="UP000237752">
    <property type="component" value="Unassembled WGS sequence"/>
</dbReference>
<keyword evidence="3" id="KW-0663">Pyridoxal phosphate</keyword>
<dbReference type="EC" id="4.4.1.13" evidence="2"/>
<evidence type="ECO:0000313" key="7">
    <source>
        <dbReference type="EMBL" id="PRZ38537.1"/>
    </source>
</evidence>
<dbReference type="PANTHER" id="PTHR43525">
    <property type="entry name" value="PROTEIN MALY"/>
    <property type="match status" value="1"/>
</dbReference>
<dbReference type="Pfam" id="PF00155">
    <property type="entry name" value="Aminotran_1_2"/>
    <property type="match status" value="1"/>
</dbReference>
<keyword evidence="8" id="KW-1185">Reference proteome</keyword>
<dbReference type="InterPro" id="IPR015421">
    <property type="entry name" value="PyrdxlP-dep_Trfase_major"/>
</dbReference>
<dbReference type="RefSeq" id="WP_106350554.1">
    <property type="nucleotide sequence ID" value="NZ_PVUE01000020.1"/>
</dbReference>
<dbReference type="InterPro" id="IPR015424">
    <property type="entry name" value="PyrdxlP-dep_Trfase"/>
</dbReference>
<name>A0A2T0ZQF1_9ACTN</name>
<gene>
    <name evidence="7" type="ORF">CLV47_1204</name>
</gene>
<comment type="cofactor">
    <cofactor evidence="1">
        <name>pyridoxal 5'-phosphate</name>
        <dbReference type="ChEBI" id="CHEBI:597326"/>
    </cofactor>
</comment>
<evidence type="ECO:0000313" key="8">
    <source>
        <dbReference type="Proteomes" id="UP000237752"/>
    </source>
</evidence>
<keyword evidence="4 7" id="KW-0456">Lyase</keyword>
<dbReference type="Gene3D" id="3.40.640.10">
    <property type="entry name" value="Type I PLP-dependent aspartate aminotransferase-like (Major domain)"/>
    <property type="match status" value="1"/>
</dbReference>
<comment type="caution">
    <text evidence="7">The sequence shown here is derived from an EMBL/GenBank/DDBJ whole genome shotgun (WGS) entry which is preliminary data.</text>
</comment>
<sequence length="384" mass="41332">MSHPYDAITLDELRTRHSVKWRTHPPEVVPAFVAEMDFPLAEPIVDVLHEYAARGDTGYSHRGALAETYAQYAAARDGVGPDPAHTMVVQDVLSGIRTALQALTNPGDGVAFFVPSYPPFFRTIEVVDRRCAPVPLAYDSTRARYDIDFAALDRVLSDPSVRALLLCNPQNPTGRVFMRPELMQIAQYAERHGVVVLSDEVHAPLTFDAHVHVPFASLDTDAATHSVSFVSASKAWNVPGLKCALAIAGGAASWKALEKAPNLASFGTSILGVAANTAAFAEGGPWLADTLDYLAANRTLFGELLATHLPDARWSPQDATYLAWVDCTNLGLGDDPATAFLDRGKVAVNHGITFGPEGAGFVRVNLATPRPILEEVVRRLAGSV</sequence>
<evidence type="ECO:0000256" key="4">
    <source>
        <dbReference type="ARBA" id="ARBA00023239"/>
    </source>
</evidence>
<dbReference type="SUPFAM" id="SSF53383">
    <property type="entry name" value="PLP-dependent transferases"/>
    <property type="match status" value="1"/>
</dbReference>
<evidence type="ECO:0000256" key="3">
    <source>
        <dbReference type="ARBA" id="ARBA00022898"/>
    </source>
</evidence>
<evidence type="ECO:0000259" key="6">
    <source>
        <dbReference type="Pfam" id="PF00155"/>
    </source>
</evidence>
<dbReference type="EMBL" id="PVUE01000020">
    <property type="protein sequence ID" value="PRZ38537.1"/>
    <property type="molecule type" value="Genomic_DNA"/>
</dbReference>
<dbReference type="CDD" id="cd00609">
    <property type="entry name" value="AAT_like"/>
    <property type="match status" value="1"/>
</dbReference>
<feature type="domain" description="Aminotransferase class I/classII large" evidence="6">
    <location>
        <begin position="61"/>
        <end position="380"/>
    </location>
</feature>
<dbReference type="InterPro" id="IPR051798">
    <property type="entry name" value="Class-II_PLP-Dep_Aminotrans"/>
</dbReference>
<dbReference type="GO" id="GO:0047804">
    <property type="term" value="F:cysteine-S-conjugate beta-lyase activity"/>
    <property type="evidence" value="ECO:0007669"/>
    <property type="project" value="UniProtKB-EC"/>
</dbReference>
<proteinExistence type="inferred from homology"/>
<dbReference type="PANTHER" id="PTHR43525:SF2">
    <property type="entry name" value="CYSTATHIONINE BETA-LYASE-RELATED"/>
    <property type="match status" value="1"/>
</dbReference>
<comment type="similarity">
    <text evidence="5">Belongs to the class-II pyridoxal-phosphate-dependent aminotransferase family. MalY/PatB cystathionine beta-lyase subfamily.</text>
</comment>
<evidence type="ECO:0000256" key="1">
    <source>
        <dbReference type="ARBA" id="ARBA00001933"/>
    </source>
</evidence>
<evidence type="ECO:0000256" key="2">
    <source>
        <dbReference type="ARBA" id="ARBA00012224"/>
    </source>
</evidence>
<protein>
    <recommendedName>
        <fullName evidence="2">cysteine-S-conjugate beta-lyase</fullName>
        <ecNumber evidence="2">4.4.1.13</ecNumber>
    </recommendedName>
</protein>
<organism evidence="7 8">
    <name type="scientific">Antricoccus suffuscus</name>
    <dbReference type="NCBI Taxonomy" id="1629062"/>
    <lineage>
        <taxon>Bacteria</taxon>
        <taxon>Bacillati</taxon>
        <taxon>Actinomycetota</taxon>
        <taxon>Actinomycetes</taxon>
        <taxon>Geodermatophilales</taxon>
        <taxon>Antricoccaceae</taxon>
        <taxon>Antricoccus</taxon>
    </lineage>
</organism>